<dbReference type="PROSITE" id="PS50405">
    <property type="entry name" value="GST_CTER"/>
    <property type="match status" value="1"/>
</dbReference>
<dbReference type="InterPro" id="IPR036249">
    <property type="entry name" value="Thioredoxin-like_sf"/>
</dbReference>
<reference evidence="4 5" key="1">
    <citation type="journal article" date="2019" name="Int. J. Syst. Evol. Microbiol.">
        <title>The Global Catalogue of Microorganisms (GCM) 10K type strain sequencing project: providing services to taxonomists for standard genome sequencing and annotation.</title>
        <authorList>
            <consortium name="The Broad Institute Genomics Platform"/>
            <consortium name="The Broad Institute Genome Sequencing Center for Infectious Disease"/>
            <person name="Wu L."/>
            <person name="Ma J."/>
        </authorList>
    </citation>
    <scope>NUCLEOTIDE SEQUENCE [LARGE SCALE GENOMIC DNA]</scope>
    <source>
        <strain evidence="4 5">JCM 9933</strain>
    </source>
</reference>
<dbReference type="PANTHER" id="PTHR44051:SF8">
    <property type="entry name" value="GLUTATHIONE S-TRANSFERASE GSTA"/>
    <property type="match status" value="1"/>
</dbReference>
<gene>
    <name evidence="4" type="ORF">GCM10009416_50290</name>
</gene>
<dbReference type="SFLD" id="SFLDS00019">
    <property type="entry name" value="Glutathione_Transferase_(cytos"/>
    <property type="match status" value="1"/>
</dbReference>
<comment type="similarity">
    <text evidence="1">Belongs to the GST superfamily.</text>
</comment>
<protein>
    <submittedName>
        <fullName evidence="4">Glutathione S-transferase family protein</fullName>
    </submittedName>
</protein>
<feature type="domain" description="GST N-terminal" evidence="2">
    <location>
        <begin position="8"/>
        <end position="89"/>
    </location>
</feature>
<comment type="caution">
    <text evidence="4">The sequence shown here is derived from an EMBL/GenBank/DDBJ whole genome shotgun (WGS) entry which is preliminary data.</text>
</comment>
<dbReference type="InterPro" id="IPR010987">
    <property type="entry name" value="Glutathione-S-Trfase_C-like"/>
</dbReference>
<evidence type="ECO:0000256" key="1">
    <source>
        <dbReference type="RuleBase" id="RU003494"/>
    </source>
</evidence>
<proteinExistence type="inferred from homology"/>
<dbReference type="SUPFAM" id="SSF52833">
    <property type="entry name" value="Thioredoxin-like"/>
    <property type="match status" value="1"/>
</dbReference>
<keyword evidence="5" id="KW-1185">Reference proteome</keyword>
<evidence type="ECO:0000259" key="3">
    <source>
        <dbReference type="PROSITE" id="PS50405"/>
    </source>
</evidence>
<evidence type="ECO:0000313" key="4">
    <source>
        <dbReference type="EMBL" id="GAA0607247.1"/>
    </source>
</evidence>
<dbReference type="InterPro" id="IPR004046">
    <property type="entry name" value="GST_C"/>
</dbReference>
<dbReference type="RefSeq" id="WP_343898222.1">
    <property type="nucleotide sequence ID" value="NZ_BAAAFZ010000117.1"/>
</dbReference>
<dbReference type="PROSITE" id="PS50404">
    <property type="entry name" value="GST_NTER"/>
    <property type="match status" value="1"/>
</dbReference>
<dbReference type="InterPro" id="IPR036282">
    <property type="entry name" value="Glutathione-S-Trfase_C_sf"/>
</dbReference>
<dbReference type="SFLD" id="SFLDG00358">
    <property type="entry name" value="Main_(cytGST)"/>
    <property type="match status" value="1"/>
</dbReference>
<feature type="domain" description="GST C-terminal" evidence="3">
    <location>
        <begin position="72"/>
        <end position="203"/>
    </location>
</feature>
<evidence type="ECO:0000259" key="2">
    <source>
        <dbReference type="PROSITE" id="PS50404"/>
    </source>
</evidence>
<accession>A0ABN1GA67</accession>
<dbReference type="EMBL" id="BAAAFZ010000117">
    <property type="protein sequence ID" value="GAA0607247.1"/>
    <property type="molecule type" value="Genomic_DNA"/>
</dbReference>
<dbReference type="InterPro" id="IPR004045">
    <property type="entry name" value="Glutathione_S-Trfase_N"/>
</dbReference>
<dbReference type="PANTHER" id="PTHR44051">
    <property type="entry name" value="GLUTATHIONE S-TRANSFERASE-RELATED"/>
    <property type="match status" value="1"/>
</dbReference>
<dbReference type="Proteomes" id="UP001501588">
    <property type="component" value="Unassembled WGS sequence"/>
</dbReference>
<dbReference type="Pfam" id="PF00043">
    <property type="entry name" value="GST_C"/>
    <property type="match status" value="1"/>
</dbReference>
<dbReference type="Pfam" id="PF02798">
    <property type="entry name" value="GST_N"/>
    <property type="match status" value="1"/>
</dbReference>
<dbReference type="CDD" id="cd03057">
    <property type="entry name" value="GST_N_Beta"/>
    <property type="match status" value="1"/>
</dbReference>
<sequence length="203" mass="22034">MQDGDRGAPVLTLYLAPGSSSMAPHIALREVGAPFEARPLSFARRENRDPAFLAINPEGKVPTLLVDGRPLTEVAAILFYLARRFPEAGLLPGNDIAAEAEVVSWMSFLAASVHPARRQGIGHARAVWAIAERRLGGREWAVGGRLSVADIHLFRLFWRFRGSASPEPGDFPGLSAHHDRMLARPAVKETIEAEAAIGYELPA</sequence>
<dbReference type="SUPFAM" id="SSF47616">
    <property type="entry name" value="GST C-terminal domain-like"/>
    <property type="match status" value="1"/>
</dbReference>
<dbReference type="InterPro" id="IPR040079">
    <property type="entry name" value="Glutathione_S-Trfase"/>
</dbReference>
<evidence type="ECO:0000313" key="5">
    <source>
        <dbReference type="Proteomes" id="UP001501588"/>
    </source>
</evidence>
<name>A0ABN1GA67_9PROT</name>
<organism evidence="4 5">
    <name type="scientific">Craurococcus roseus</name>
    <dbReference type="NCBI Taxonomy" id="77585"/>
    <lineage>
        <taxon>Bacteria</taxon>
        <taxon>Pseudomonadati</taxon>
        <taxon>Pseudomonadota</taxon>
        <taxon>Alphaproteobacteria</taxon>
        <taxon>Acetobacterales</taxon>
        <taxon>Acetobacteraceae</taxon>
        <taxon>Craurococcus</taxon>
    </lineage>
</organism>
<dbReference type="Gene3D" id="3.40.30.10">
    <property type="entry name" value="Glutaredoxin"/>
    <property type="match status" value="1"/>
</dbReference>
<dbReference type="Gene3D" id="1.20.1050.10">
    <property type="match status" value="1"/>
</dbReference>